<evidence type="ECO:0000313" key="7">
    <source>
        <dbReference type="EMBL" id="BDC98577.1"/>
    </source>
</evidence>
<dbReference type="InterPro" id="IPR006140">
    <property type="entry name" value="D-isomer_DH_NAD-bd"/>
</dbReference>
<dbReference type="Gene3D" id="3.40.50.720">
    <property type="entry name" value="NAD(P)-binding Rossmann-like Domain"/>
    <property type="match status" value="2"/>
</dbReference>
<name>A0ABN6L5Y3_9BACT</name>
<sequence>MKILIIDQLHDSIHDLLAENNLTADYRPAISKEEVIDILHQYDGVMVRSKMRFTKEVLETAPNLQFIARSGAGMDNIDEAYAKAKGIHLINAPEGNRDAVGEHTLGMLLSLMNKLNTADTEVRANQWDREGNRGHEVMGKTVGIIGYGNMGRAFAQRLLGFNCKVLAYDKYKSDFSDQYAQEVSLETLFEETDILSIHTPLTEETRGWLDTAFFNKFKKNLYFLNAARGEIVPFEALNDGLQSGKLIAAGLDVLEVEKFNQLTDPQRKALDLLQAQKNVLFTPHVGGWTFESYRRLNEVMVKKITDFLKK</sequence>
<feature type="domain" description="D-isomer specific 2-hydroxyacid dehydrogenase catalytic" evidence="5">
    <location>
        <begin position="3"/>
        <end position="309"/>
    </location>
</feature>
<evidence type="ECO:0000256" key="3">
    <source>
        <dbReference type="ARBA" id="ARBA00023027"/>
    </source>
</evidence>
<comment type="similarity">
    <text evidence="1 4">Belongs to the D-isomer specific 2-hydroxyacid dehydrogenase family.</text>
</comment>
<evidence type="ECO:0000259" key="6">
    <source>
        <dbReference type="Pfam" id="PF02826"/>
    </source>
</evidence>
<dbReference type="InterPro" id="IPR006139">
    <property type="entry name" value="D-isomer_2_OHA_DH_cat_dom"/>
</dbReference>
<dbReference type="RefSeq" id="WP_332922309.1">
    <property type="nucleotide sequence ID" value="NZ_AP025292.1"/>
</dbReference>
<evidence type="ECO:0000256" key="1">
    <source>
        <dbReference type="ARBA" id="ARBA00005854"/>
    </source>
</evidence>
<dbReference type="PANTHER" id="PTHR42789">
    <property type="entry name" value="D-ISOMER SPECIFIC 2-HYDROXYACID DEHYDROGENASE FAMILY PROTEIN (AFU_ORTHOLOGUE AFUA_6G10090)"/>
    <property type="match status" value="1"/>
</dbReference>
<dbReference type="SUPFAM" id="SSF52283">
    <property type="entry name" value="Formate/glycerate dehydrogenase catalytic domain-like"/>
    <property type="match status" value="1"/>
</dbReference>
<organism evidence="7 8">
    <name type="scientific">Persicobacter psychrovividus</name>
    <dbReference type="NCBI Taxonomy" id="387638"/>
    <lineage>
        <taxon>Bacteria</taxon>
        <taxon>Pseudomonadati</taxon>
        <taxon>Bacteroidota</taxon>
        <taxon>Cytophagia</taxon>
        <taxon>Cytophagales</taxon>
        <taxon>Persicobacteraceae</taxon>
        <taxon>Persicobacter</taxon>
    </lineage>
</organism>
<evidence type="ECO:0000313" key="8">
    <source>
        <dbReference type="Proteomes" id="UP001354989"/>
    </source>
</evidence>
<dbReference type="CDD" id="cd12179">
    <property type="entry name" value="2-Hacid_dh_14"/>
    <property type="match status" value="1"/>
</dbReference>
<dbReference type="Pfam" id="PF02826">
    <property type="entry name" value="2-Hacid_dh_C"/>
    <property type="match status" value="1"/>
</dbReference>
<dbReference type="InterPro" id="IPR050857">
    <property type="entry name" value="D-2-hydroxyacid_DH"/>
</dbReference>
<keyword evidence="3" id="KW-0520">NAD</keyword>
<accession>A0ABN6L5Y3</accession>
<reference evidence="7 8" key="1">
    <citation type="submission" date="2021-12" db="EMBL/GenBank/DDBJ databases">
        <title>Genome sequencing of bacteria with rrn-lacking chromosome and rrn-plasmid.</title>
        <authorList>
            <person name="Anda M."/>
            <person name="Iwasaki W."/>
        </authorList>
    </citation>
    <scope>NUCLEOTIDE SEQUENCE [LARGE SCALE GENOMIC DNA]</scope>
    <source>
        <strain evidence="7 8">NBRC 101262</strain>
    </source>
</reference>
<protein>
    <submittedName>
        <fullName evidence="7">2-hydroxyacid dehydrogenase</fullName>
    </submittedName>
</protein>
<dbReference type="EMBL" id="AP025292">
    <property type="protein sequence ID" value="BDC98577.1"/>
    <property type="molecule type" value="Genomic_DNA"/>
</dbReference>
<gene>
    <name evidence="7" type="ORF">PEPS_08580</name>
</gene>
<dbReference type="SUPFAM" id="SSF51735">
    <property type="entry name" value="NAD(P)-binding Rossmann-fold domains"/>
    <property type="match status" value="1"/>
</dbReference>
<evidence type="ECO:0000256" key="4">
    <source>
        <dbReference type="RuleBase" id="RU003719"/>
    </source>
</evidence>
<proteinExistence type="inferred from homology"/>
<feature type="domain" description="D-isomer specific 2-hydroxyacid dehydrogenase NAD-binding" evidence="6">
    <location>
        <begin position="105"/>
        <end position="286"/>
    </location>
</feature>
<dbReference type="InterPro" id="IPR036291">
    <property type="entry name" value="NAD(P)-bd_dom_sf"/>
</dbReference>
<dbReference type="Pfam" id="PF00389">
    <property type="entry name" value="2-Hacid_dh"/>
    <property type="match status" value="1"/>
</dbReference>
<dbReference type="Proteomes" id="UP001354989">
    <property type="component" value="Chromosome"/>
</dbReference>
<evidence type="ECO:0000256" key="2">
    <source>
        <dbReference type="ARBA" id="ARBA00023002"/>
    </source>
</evidence>
<keyword evidence="8" id="KW-1185">Reference proteome</keyword>
<keyword evidence="2 4" id="KW-0560">Oxidoreductase</keyword>
<evidence type="ECO:0000259" key="5">
    <source>
        <dbReference type="Pfam" id="PF00389"/>
    </source>
</evidence>
<dbReference type="PANTHER" id="PTHR42789:SF1">
    <property type="entry name" value="D-ISOMER SPECIFIC 2-HYDROXYACID DEHYDROGENASE FAMILY PROTEIN (AFU_ORTHOLOGUE AFUA_6G10090)"/>
    <property type="match status" value="1"/>
</dbReference>